<keyword evidence="4" id="KW-1185">Reference proteome</keyword>
<evidence type="ECO:0000313" key="3">
    <source>
        <dbReference type="EMBL" id="OTF99722.1"/>
    </source>
</evidence>
<protein>
    <submittedName>
        <fullName evidence="2">Glyoxal oxidase, galactose oxidase/kelch, beta-propeller</fullName>
    </submittedName>
    <submittedName>
        <fullName evidence="3">Putative galactose oxidase/kelch, beta-propeller, Galactose oxidase, beta-propeller</fullName>
    </submittedName>
</protein>
<dbReference type="InterPro" id="IPR037293">
    <property type="entry name" value="Gal_Oxidase_central_sf"/>
</dbReference>
<proteinExistence type="predicted"/>
<dbReference type="STRING" id="4232.A0A251SMH9"/>
<accession>A0A251SMH9</accession>
<dbReference type="InterPro" id="IPR009880">
    <property type="entry name" value="Glyoxal_oxidase_N"/>
</dbReference>
<feature type="domain" description="Glyoxal oxidase N-terminal" evidence="1">
    <location>
        <begin position="8"/>
        <end position="80"/>
    </location>
</feature>
<dbReference type="Gramene" id="mRNA:HanXRQr2_Chr14g0666651">
    <property type="protein sequence ID" value="CDS:HanXRQr2_Chr14g0666651.1"/>
    <property type="gene ID" value="HanXRQr2_Chr14g0666651"/>
</dbReference>
<sequence length="100" mass="10879">MSGTVSLRVLKRDCTAHSVEYDLVLNTIRPLMVLTDVWCSSGVLTPDGSLVQTGGFNDGERIVRVFDKSCGKCDWKEIPSGWLTGGGMLLIMCCPTVARL</sequence>
<evidence type="ECO:0000313" key="4">
    <source>
        <dbReference type="Proteomes" id="UP000215914"/>
    </source>
</evidence>
<dbReference type="Proteomes" id="UP000215914">
    <property type="component" value="Chromosome 14"/>
</dbReference>
<organism evidence="3 4">
    <name type="scientific">Helianthus annuus</name>
    <name type="common">Common sunflower</name>
    <dbReference type="NCBI Taxonomy" id="4232"/>
    <lineage>
        <taxon>Eukaryota</taxon>
        <taxon>Viridiplantae</taxon>
        <taxon>Streptophyta</taxon>
        <taxon>Embryophyta</taxon>
        <taxon>Tracheophyta</taxon>
        <taxon>Spermatophyta</taxon>
        <taxon>Magnoliopsida</taxon>
        <taxon>eudicotyledons</taxon>
        <taxon>Gunneridae</taxon>
        <taxon>Pentapetalae</taxon>
        <taxon>asterids</taxon>
        <taxon>campanulids</taxon>
        <taxon>Asterales</taxon>
        <taxon>Asteraceae</taxon>
        <taxon>Asteroideae</taxon>
        <taxon>Heliantheae alliance</taxon>
        <taxon>Heliantheae</taxon>
        <taxon>Helianthus</taxon>
    </lineage>
</organism>
<evidence type="ECO:0000313" key="2">
    <source>
        <dbReference type="EMBL" id="KAF5771085.1"/>
    </source>
</evidence>
<dbReference type="PANTHER" id="PTHR32208">
    <property type="entry name" value="SECRETED PROTEIN-RELATED"/>
    <property type="match status" value="1"/>
</dbReference>
<dbReference type="EMBL" id="MNCJ02000329">
    <property type="protein sequence ID" value="KAF5771085.1"/>
    <property type="molecule type" value="Genomic_DNA"/>
</dbReference>
<dbReference type="SUPFAM" id="SSF50965">
    <property type="entry name" value="Galactose oxidase, central domain"/>
    <property type="match status" value="1"/>
</dbReference>
<dbReference type="EMBL" id="CM007903">
    <property type="protein sequence ID" value="OTF99722.1"/>
    <property type="molecule type" value="Genomic_DNA"/>
</dbReference>
<dbReference type="InterPro" id="IPR011043">
    <property type="entry name" value="Gal_Oxase/kelch_b-propeller"/>
</dbReference>
<evidence type="ECO:0000259" key="1">
    <source>
        <dbReference type="Pfam" id="PF07250"/>
    </source>
</evidence>
<reference evidence="2 4" key="1">
    <citation type="journal article" date="2017" name="Nature">
        <title>The sunflower genome provides insights into oil metabolism, flowering and Asterid evolution.</title>
        <authorList>
            <person name="Badouin H."/>
            <person name="Gouzy J."/>
            <person name="Grassa C.J."/>
            <person name="Murat F."/>
            <person name="Staton S.E."/>
            <person name="Cottret L."/>
            <person name="Lelandais-Briere C."/>
            <person name="Owens G.L."/>
            <person name="Carrere S."/>
            <person name="Mayjonade B."/>
            <person name="Legrand L."/>
            <person name="Gill N."/>
            <person name="Kane N.C."/>
            <person name="Bowers J.E."/>
            <person name="Hubner S."/>
            <person name="Bellec A."/>
            <person name="Berard A."/>
            <person name="Berges H."/>
            <person name="Blanchet N."/>
            <person name="Boniface M.C."/>
            <person name="Brunel D."/>
            <person name="Catrice O."/>
            <person name="Chaidir N."/>
            <person name="Claudel C."/>
            <person name="Donnadieu C."/>
            <person name="Faraut T."/>
            <person name="Fievet G."/>
            <person name="Helmstetter N."/>
            <person name="King M."/>
            <person name="Knapp S.J."/>
            <person name="Lai Z."/>
            <person name="Le Paslier M.C."/>
            <person name="Lippi Y."/>
            <person name="Lorenzon L."/>
            <person name="Mandel J.R."/>
            <person name="Marage G."/>
            <person name="Marchand G."/>
            <person name="Marquand E."/>
            <person name="Bret-Mestries E."/>
            <person name="Morien E."/>
            <person name="Nambeesan S."/>
            <person name="Nguyen T."/>
            <person name="Pegot-Espagnet P."/>
            <person name="Pouilly N."/>
            <person name="Raftis F."/>
            <person name="Sallet E."/>
            <person name="Schiex T."/>
            <person name="Thomas J."/>
            <person name="Vandecasteele C."/>
            <person name="Vares D."/>
            <person name="Vear F."/>
            <person name="Vautrin S."/>
            <person name="Crespi M."/>
            <person name="Mangin B."/>
            <person name="Burke J.M."/>
            <person name="Salse J."/>
            <person name="Munos S."/>
            <person name="Vincourt P."/>
            <person name="Rieseberg L.H."/>
            <person name="Langlade N.B."/>
        </authorList>
    </citation>
    <scope>NUCLEOTIDE SEQUENCE [LARGE SCALE GENOMIC DNA]</scope>
    <source>
        <strain evidence="4">cv. SF193</strain>
        <tissue evidence="2">Leaves</tissue>
    </source>
</reference>
<dbReference type="Pfam" id="PF07250">
    <property type="entry name" value="Glyoxal_oxid_N"/>
    <property type="match status" value="1"/>
</dbReference>
<dbReference type="AlphaFoldDB" id="A0A251SMH9"/>
<dbReference type="PANTHER" id="PTHR32208:SF62">
    <property type="entry name" value="OXIDASE, PUTATIVE, EXPRESSED-RELATED"/>
    <property type="match status" value="1"/>
</dbReference>
<reference evidence="2" key="3">
    <citation type="submission" date="2020-06" db="EMBL/GenBank/DDBJ databases">
        <title>Helianthus annuus Genome sequencing and assembly Release 2.</title>
        <authorList>
            <person name="Gouzy J."/>
            <person name="Langlade N."/>
            <person name="Munos S."/>
        </authorList>
    </citation>
    <scope>NUCLEOTIDE SEQUENCE</scope>
    <source>
        <tissue evidence="2">Leaves</tissue>
    </source>
</reference>
<name>A0A251SMH9_HELAN</name>
<dbReference type="Gene3D" id="2.130.10.80">
    <property type="entry name" value="Galactose oxidase/kelch, beta-propeller"/>
    <property type="match status" value="1"/>
</dbReference>
<gene>
    <name evidence="3" type="ORF">HannXRQ_Chr14g0459731</name>
    <name evidence="2" type="ORF">HanXRQr2_Chr14g0666651</name>
</gene>
<dbReference type="InParanoid" id="A0A251SMH9"/>
<dbReference type="OMA" id="IETWCSS"/>
<reference evidence="3" key="2">
    <citation type="submission" date="2017-02" db="EMBL/GenBank/DDBJ databases">
        <title>Sunflower complete genome.</title>
        <authorList>
            <person name="Langlade N."/>
            <person name="Munos S."/>
        </authorList>
    </citation>
    <scope>NUCLEOTIDE SEQUENCE [LARGE SCALE GENOMIC DNA]</scope>
    <source>
        <tissue evidence="3">Leaves</tissue>
    </source>
</reference>